<gene>
    <name evidence="2" type="ORF">HYDPIDRAFT_118887</name>
</gene>
<dbReference type="InterPro" id="IPR032675">
    <property type="entry name" value="LRR_dom_sf"/>
</dbReference>
<dbReference type="Gene3D" id="3.80.10.10">
    <property type="entry name" value="Ribonuclease Inhibitor"/>
    <property type="match status" value="1"/>
</dbReference>
<dbReference type="EMBL" id="KN839899">
    <property type="protein sequence ID" value="KIJ59058.1"/>
    <property type="molecule type" value="Genomic_DNA"/>
</dbReference>
<dbReference type="OrthoDB" id="2641965at2759"/>
<dbReference type="SUPFAM" id="SSF52047">
    <property type="entry name" value="RNI-like"/>
    <property type="match status" value="1"/>
</dbReference>
<accession>A0A0C9VZX2</accession>
<reference evidence="2 3" key="1">
    <citation type="submission" date="2014-04" db="EMBL/GenBank/DDBJ databases">
        <title>Evolutionary Origins and Diversification of the Mycorrhizal Mutualists.</title>
        <authorList>
            <consortium name="DOE Joint Genome Institute"/>
            <consortium name="Mycorrhizal Genomics Consortium"/>
            <person name="Kohler A."/>
            <person name="Kuo A."/>
            <person name="Nagy L.G."/>
            <person name="Floudas D."/>
            <person name="Copeland A."/>
            <person name="Barry K.W."/>
            <person name="Cichocki N."/>
            <person name="Veneault-Fourrey C."/>
            <person name="LaButti K."/>
            <person name="Lindquist E.A."/>
            <person name="Lipzen A."/>
            <person name="Lundell T."/>
            <person name="Morin E."/>
            <person name="Murat C."/>
            <person name="Riley R."/>
            <person name="Ohm R."/>
            <person name="Sun H."/>
            <person name="Tunlid A."/>
            <person name="Henrissat B."/>
            <person name="Grigoriev I.V."/>
            <person name="Hibbett D.S."/>
            <person name="Martin F."/>
        </authorList>
    </citation>
    <scope>NUCLEOTIDE SEQUENCE [LARGE SCALE GENOMIC DNA]</scope>
    <source>
        <strain evidence="2 3">MD-312</strain>
    </source>
</reference>
<name>A0A0C9VZX2_9AGAM</name>
<feature type="coiled-coil region" evidence="1">
    <location>
        <begin position="17"/>
        <end position="51"/>
    </location>
</feature>
<keyword evidence="3" id="KW-1185">Reference proteome</keyword>
<evidence type="ECO:0000313" key="2">
    <source>
        <dbReference type="EMBL" id="KIJ59058.1"/>
    </source>
</evidence>
<evidence type="ECO:0000256" key="1">
    <source>
        <dbReference type="SAM" id="Coils"/>
    </source>
</evidence>
<evidence type="ECO:0000313" key="3">
    <source>
        <dbReference type="Proteomes" id="UP000053820"/>
    </source>
</evidence>
<dbReference type="AlphaFoldDB" id="A0A0C9VZX2"/>
<proteinExistence type="predicted"/>
<organism evidence="2 3">
    <name type="scientific">Hydnomerulius pinastri MD-312</name>
    <dbReference type="NCBI Taxonomy" id="994086"/>
    <lineage>
        <taxon>Eukaryota</taxon>
        <taxon>Fungi</taxon>
        <taxon>Dikarya</taxon>
        <taxon>Basidiomycota</taxon>
        <taxon>Agaricomycotina</taxon>
        <taxon>Agaricomycetes</taxon>
        <taxon>Agaricomycetidae</taxon>
        <taxon>Boletales</taxon>
        <taxon>Boletales incertae sedis</taxon>
        <taxon>Leucogyrophana</taxon>
    </lineage>
</organism>
<protein>
    <submittedName>
        <fullName evidence="2">Unplaced genomic scaffold scaffold_65, whole genome shotgun sequence</fullName>
    </submittedName>
</protein>
<dbReference type="HOGENOM" id="CLU_023752_1_0_1"/>
<dbReference type="Proteomes" id="UP000053820">
    <property type="component" value="Unassembled WGS sequence"/>
</dbReference>
<sequence>MLKNAASALCIEEGPGLDQLTARLRSLREKEKKLEVELKETRRAAALAQSRFDQFVADNNISFIDRLPNEIFAAVLEDARDVDGSRITTFNFLEWLRVSHRWRDIIMKTPRFWATIDVTEKFTPDALEAFLDRSGEMPLRITLRPSKSSVNLEAQQTVLSLMEILAVHSSRWCDLDIHEFDFRLIPSLLSLLDRETSSSLERLSIQGPQWVQRRTFTNFVSPARCPNLHSLKLERLSCPDIIPTTHLTSLRLESLAPNDPSALPLCAALRSARHLSHLVLKCPFKPFEHMDLEPDSIHLPQLSSLNISISEHQSHRGLEDLFKSLSAPKLTNIEFDNETSLCWGEYLTWDTFISGGNPRFPLVCSIRIEGLVRNARDGLSVAKAFPLVRSCSFWSHDLEMFLRSKAIDHWEGLESLSVSMVTDLTDLLRWLQRRQNLGKPPVAIKLHGAKYGWDVMRGYDKLARCASVELREVEVDLPSMVISTSPSPSIAFSETANCTEFIEMVGRAIVSGQVTHGSDDDEE</sequence>
<keyword evidence="1" id="KW-0175">Coiled coil</keyword>